<proteinExistence type="predicted"/>
<organism evidence="1">
    <name type="scientific">uncultured bacterium W5-77b</name>
    <dbReference type="NCBI Taxonomy" id="1131000"/>
    <lineage>
        <taxon>Bacteria</taxon>
        <taxon>environmental samples</taxon>
    </lineage>
</organism>
<name>H9BWG5_9BACT</name>
<sequence length="107" mass="12596">MRNFSQELGNDLRYDVSLFVGKSFSNFKISKFMGSLYTAQYFDLKLDEWKRTFGFPVNFECMRDSCTIEIVDLEGKTHKMAFQKGGTMKFEKIEGKFRLSWNDNDLT</sequence>
<evidence type="ECO:0000313" key="1">
    <source>
        <dbReference type="EMBL" id="AFD03137.1"/>
    </source>
</evidence>
<protein>
    <submittedName>
        <fullName evidence="1">Uncharacterized protein</fullName>
    </submittedName>
</protein>
<dbReference type="EMBL" id="JQ085816">
    <property type="protein sequence ID" value="AFD03137.1"/>
    <property type="molecule type" value="Genomic_DNA"/>
</dbReference>
<dbReference type="AlphaFoldDB" id="H9BWG5"/>
<reference evidence="1" key="1">
    <citation type="submission" date="2011-11" db="EMBL/GenBank/DDBJ databases">
        <title>Construction and analysis of a metagenome of deep-sea sediment.</title>
        <authorList>
            <person name="Huo Y.-Y."/>
            <person name="Cheng H."/>
            <person name="Wu M."/>
        </authorList>
    </citation>
    <scope>NUCLEOTIDE SEQUENCE</scope>
</reference>
<accession>H9BWG5</accession>